<keyword evidence="9" id="KW-1185">Reference proteome</keyword>
<keyword evidence="5 6" id="KW-0472">Membrane</keyword>
<dbReference type="InterPro" id="IPR000620">
    <property type="entry name" value="EamA_dom"/>
</dbReference>
<comment type="caution">
    <text evidence="8">The sequence shown here is derived from an EMBL/GenBank/DDBJ whole genome shotgun (WGS) entry which is preliminary data.</text>
</comment>
<feature type="transmembrane region" description="Helical" evidence="6">
    <location>
        <begin position="109"/>
        <end position="126"/>
    </location>
</feature>
<feature type="transmembrane region" description="Helical" evidence="6">
    <location>
        <begin position="55"/>
        <end position="75"/>
    </location>
</feature>
<reference evidence="8 9" key="1">
    <citation type="submission" date="2020-05" db="EMBL/GenBank/DDBJ databases">
        <title>Azospirillum oleiclasticum sp. nov, a nitrogen-fixing and heavy crude oil-emulsifying bacterium isolated from the crude oil of Yumen Oilfield.</title>
        <authorList>
            <person name="Wu D."/>
            <person name="Cai M."/>
            <person name="Zhang X."/>
        </authorList>
    </citation>
    <scope>NUCLEOTIDE SEQUENCE [LARGE SCALE GENOMIC DNA]</scope>
    <source>
        <strain evidence="8 9">ROY-1-1-2</strain>
    </source>
</reference>
<accession>A0ABX2TDZ5</accession>
<feature type="transmembrane region" description="Helical" evidence="6">
    <location>
        <begin position="164"/>
        <end position="185"/>
    </location>
</feature>
<comment type="similarity">
    <text evidence="2">Belongs to the drug/metabolite transporter (DMT) superfamily. 10 TMS drug/metabolite exporter (DME) (TC 2.A.7.3) family.</text>
</comment>
<dbReference type="EMBL" id="JABFDB010000011">
    <property type="protein sequence ID" value="NYZ21244.1"/>
    <property type="molecule type" value="Genomic_DNA"/>
</dbReference>
<evidence type="ECO:0000256" key="3">
    <source>
        <dbReference type="ARBA" id="ARBA00022692"/>
    </source>
</evidence>
<keyword evidence="4 6" id="KW-1133">Transmembrane helix</keyword>
<sequence>MVLSTAIFATGNILIRHATSEVHPFQVAFFRNFFSLLCLLPLVVGAGLTLRTSRVGLYLSRSLTSLCAMLTWFYGLSVVPLADATALAFTLPLFATIGAALFLGEVVRLRRWIAVVVGFIGVLIILRPGAGSLTIGAGIVLVSCIFSAATTLQVRSLARSEGTVAMVTYMVLFLTPMSLVPALFVWSWPSWAMLGWMALLGAGLTLGHLALTRAFHLAEASALMPYDYLKLPFTALLAYGLYGEMMDGWGWVGAAIIAGSTLYISHREAKLARRTRAAVPAAAE</sequence>
<evidence type="ECO:0000259" key="7">
    <source>
        <dbReference type="Pfam" id="PF00892"/>
    </source>
</evidence>
<gene>
    <name evidence="8" type="ORF">HND93_16120</name>
</gene>
<dbReference type="Proteomes" id="UP000584642">
    <property type="component" value="Unassembled WGS sequence"/>
</dbReference>
<evidence type="ECO:0000256" key="1">
    <source>
        <dbReference type="ARBA" id="ARBA00004141"/>
    </source>
</evidence>
<dbReference type="PANTHER" id="PTHR22911">
    <property type="entry name" value="ACYL-MALONYL CONDENSING ENZYME-RELATED"/>
    <property type="match status" value="1"/>
</dbReference>
<dbReference type="Pfam" id="PF00892">
    <property type="entry name" value="EamA"/>
    <property type="match status" value="2"/>
</dbReference>
<dbReference type="InterPro" id="IPR037185">
    <property type="entry name" value="EmrE-like"/>
</dbReference>
<evidence type="ECO:0000256" key="5">
    <source>
        <dbReference type="ARBA" id="ARBA00023136"/>
    </source>
</evidence>
<evidence type="ECO:0000256" key="6">
    <source>
        <dbReference type="SAM" id="Phobius"/>
    </source>
</evidence>
<feature type="transmembrane region" description="Helical" evidence="6">
    <location>
        <begin position="81"/>
        <end position="102"/>
    </location>
</feature>
<evidence type="ECO:0000313" key="9">
    <source>
        <dbReference type="Proteomes" id="UP000584642"/>
    </source>
</evidence>
<feature type="domain" description="EamA" evidence="7">
    <location>
        <begin position="135"/>
        <end position="265"/>
    </location>
</feature>
<feature type="transmembrane region" description="Helical" evidence="6">
    <location>
        <begin position="132"/>
        <end position="152"/>
    </location>
</feature>
<name>A0ABX2TDZ5_9PROT</name>
<keyword evidence="3 6" id="KW-0812">Transmembrane</keyword>
<evidence type="ECO:0000256" key="2">
    <source>
        <dbReference type="ARBA" id="ARBA00009853"/>
    </source>
</evidence>
<comment type="subcellular location">
    <subcellularLocation>
        <location evidence="1">Membrane</location>
        <topology evidence="1">Multi-pass membrane protein</topology>
    </subcellularLocation>
</comment>
<evidence type="ECO:0000256" key="4">
    <source>
        <dbReference type="ARBA" id="ARBA00022989"/>
    </source>
</evidence>
<feature type="transmembrane region" description="Helical" evidence="6">
    <location>
        <begin position="191"/>
        <end position="211"/>
    </location>
</feature>
<dbReference type="PANTHER" id="PTHR22911:SF6">
    <property type="entry name" value="SOLUTE CARRIER FAMILY 35 MEMBER G1"/>
    <property type="match status" value="1"/>
</dbReference>
<feature type="transmembrane region" description="Helical" evidence="6">
    <location>
        <begin position="28"/>
        <end position="48"/>
    </location>
</feature>
<feature type="transmembrane region" description="Helical" evidence="6">
    <location>
        <begin position="223"/>
        <end position="242"/>
    </location>
</feature>
<proteinExistence type="inferred from homology"/>
<evidence type="ECO:0000313" key="8">
    <source>
        <dbReference type="EMBL" id="NYZ21244.1"/>
    </source>
</evidence>
<protein>
    <submittedName>
        <fullName evidence="8">DMT family transporter</fullName>
    </submittedName>
</protein>
<dbReference type="SUPFAM" id="SSF103481">
    <property type="entry name" value="Multidrug resistance efflux transporter EmrE"/>
    <property type="match status" value="2"/>
</dbReference>
<organism evidence="8 9">
    <name type="scientific">Azospirillum oleiclasticum</name>
    <dbReference type="NCBI Taxonomy" id="2735135"/>
    <lineage>
        <taxon>Bacteria</taxon>
        <taxon>Pseudomonadati</taxon>
        <taxon>Pseudomonadota</taxon>
        <taxon>Alphaproteobacteria</taxon>
        <taxon>Rhodospirillales</taxon>
        <taxon>Azospirillaceae</taxon>
        <taxon>Azospirillum</taxon>
    </lineage>
</organism>
<dbReference type="RefSeq" id="WP_180283017.1">
    <property type="nucleotide sequence ID" value="NZ_JABFDB010000011.1"/>
</dbReference>
<feature type="domain" description="EamA" evidence="7">
    <location>
        <begin position="2"/>
        <end position="126"/>
    </location>
</feature>
<feature type="transmembrane region" description="Helical" evidence="6">
    <location>
        <begin position="248"/>
        <end position="266"/>
    </location>
</feature>